<dbReference type="RefSeq" id="XP_018037946.1">
    <property type="nucleotide sequence ID" value="XM_018180148.1"/>
</dbReference>
<dbReference type="PANTHER" id="PTHR10127:SF850">
    <property type="entry name" value="METALLOENDOPEPTIDASE"/>
    <property type="match status" value="1"/>
</dbReference>
<dbReference type="Gene3D" id="3.40.390.10">
    <property type="entry name" value="Collagenase (Catalytic Domain)"/>
    <property type="match status" value="1"/>
</dbReference>
<dbReference type="GO" id="GO:0006508">
    <property type="term" value="P:proteolysis"/>
    <property type="evidence" value="ECO:0007669"/>
    <property type="project" value="InterPro"/>
</dbReference>
<dbReference type="InterPro" id="IPR024079">
    <property type="entry name" value="MetalloPept_cat_dom_sf"/>
</dbReference>
<keyword evidence="4" id="KW-1185">Reference proteome</keyword>
<protein>
    <recommendedName>
        <fullName evidence="2">Peptidase M12A domain-containing protein</fullName>
    </recommendedName>
</protein>
<dbReference type="InterPro" id="IPR001506">
    <property type="entry name" value="Peptidase_M12A"/>
</dbReference>
<evidence type="ECO:0000313" key="4">
    <source>
        <dbReference type="Proteomes" id="UP000077069"/>
    </source>
</evidence>
<dbReference type="AlphaFoldDB" id="A0A177CK06"/>
<dbReference type="GO" id="GO:0004222">
    <property type="term" value="F:metalloendopeptidase activity"/>
    <property type="evidence" value="ECO:0007669"/>
    <property type="project" value="InterPro"/>
</dbReference>
<accession>A0A177CK06</accession>
<proteinExistence type="predicted"/>
<dbReference type="PANTHER" id="PTHR10127">
    <property type="entry name" value="DISCOIDIN, CUB, EGF, LAMININ , AND ZINC METALLOPROTEASE DOMAIN CONTAINING"/>
    <property type="match status" value="1"/>
</dbReference>
<dbReference type="Pfam" id="PF01400">
    <property type="entry name" value="Astacin"/>
    <property type="match status" value="1"/>
</dbReference>
<dbReference type="EMBL" id="KV441551">
    <property type="protein sequence ID" value="OAG07581.1"/>
    <property type="molecule type" value="Genomic_DNA"/>
</dbReference>
<reference evidence="3 4" key="1">
    <citation type="submission" date="2016-05" db="EMBL/GenBank/DDBJ databases">
        <title>Comparative analysis of secretome profiles of manganese(II)-oxidizing ascomycete fungi.</title>
        <authorList>
            <consortium name="DOE Joint Genome Institute"/>
            <person name="Zeiner C.A."/>
            <person name="Purvine S.O."/>
            <person name="Zink E.M."/>
            <person name="Wu S."/>
            <person name="Pasa-Tolic L."/>
            <person name="Chaput D.L."/>
            <person name="Haridas S."/>
            <person name="Grigoriev I.V."/>
            <person name="Santelli C.M."/>
            <person name="Hansel C.M."/>
        </authorList>
    </citation>
    <scope>NUCLEOTIDE SEQUENCE [LARGE SCALE GENOMIC DNA]</scope>
    <source>
        <strain evidence="3 4">AP3s5-JAC2a</strain>
    </source>
</reference>
<name>A0A177CK06_9PLEO</name>
<evidence type="ECO:0000259" key="2">
    <source>
        <dbReference type="Pfam" id="PF01400"/>
    </source>
</evidence>
<sequence length="404" mass="45384">MRIRAFLLATQFWCYSVTALSFGNDFNGTIPSILGITNFSYPAASSNIGFGYADGVVNTDYHQPWPLVKMYKSSVHLIRYCYADQASKDALHCSWPAAENLWQDALGGKPSKETGYNLHFVQAWAAGETQFCYAEGTYDPKTAQGTWNWKLHNRQDALVVAYRPVDEKGNKPATSASLGYTPESALFPWQSRQARHYIQISDKDDEVRIAHELGHVLGLLHEHQRSDRDTVIEYRPENIAGYTEALAAAIKDKVPEAEARQKLRDDVPFCQKYNFRGSAYVKNADQPGPIIGDHAQGPLDFDFDSIMIYPSDAQTDTAACRADLAHCPIVRRAGTSSDGKSKFEYIAAKGKPSAKDVEFVRKHYAWREEEVSQRRKRSSREVGEVKVQIKIRRSNSEVQRGMGG</sequence>
<dbReference type="STRING" id="1460663.A0A177CK06"/>
<dbReference type="SUPFAM" id="SSF55486">
    <property type="entry name" value="Metalloproteases ('zincins'), catalytic domain"/>
    <property type="match status" value="1"/>
</dbReference>
<evidence type="ECO:0000256" key="1">
    <source>
        <dbReference type="SAM" id="SignalP"/>
    </source>
</evidence>
<feature type="chain" id="PRO_5008058324" description="Peptidase M12A domain-containing protein" evidence="1">
    <location>
        <begin position="20"/>
        <end position="404"/>
    </location>
</feature>
<gene>
    <name evidence="3" type="ORF">CC84DRAFT_1175361</name>
</gene>
<evidence type="ECO:0000313" key="3">
    <source>
        <dbReference type="EMBL" id="OAG07581.1"/>
    </source>
</evidence>
<dbReference type="GeneID" id="28763634"/>
<feature type="signal peptide" evidence="1">
    <location>
        <begin position="1"/>
        <end position="19"/>
    </location>
</feature>
<feature type="domain" description="Peptidase M12A" evidence="2">
    <location>
        <begin position="200"/>
        <end position="241"/>
    </location>
</feature>
<dbReference type="InParanoid" id="A0A177CK06"/>
<dbReference type="Proteomes" id="UP000077069">
    <property type="component" value="Unassembled WGS sequence"/>
</dbReference>
<organism evidence="3 4">
    <name type="scientific">Paraphaeosphaeria sporulosa</name>
    <dbReference type="NCBI Taxonomy" id="1460663"/>
    <lineage>
        <taxon>Eukaryota</taxon>
        <taxon>Fungi</taxon>
        <taxon>Dikarya</taxon>
        <taxon>Ascomycota</taxon>
        <taxon>Pezizomycotina</taxon>
        <taxon>Dothideomycetes</taxon>
        <taxon>Pleosporomycetidae</taxon>
        <taxon>Pleosporales</taxon>
        <taxon>Massarineae</taxon>
        <taxon>Didymosphaeriaceae</taxon>
        <taxon>Paraphaeosphaeria</taxon>
    </lineage>
</organism>
<dbReference type="OrthoDB" id="291007at2759"/>
<keyword evidence="1" id="KW-0732">Signal</keyword>